<protein>
    <submittedName>
        <fullName evidence="2">Uncharacterized protein</fullName>
    </submittedName>
</protein>
<gene>
    <name evidence="2" type="ORF">HG15A2_43330</name>
</gene>
<feature type="transmembrane region" description="Helical" evidence="1">
    <location>
        <begin position="14"/>
        <end position="32"/>
    </location>
</feature>
<evidence type="ECO:0000256" key="1">
    <source>
        <dbReference type="SAM" id="Phobius"/>
    </source>
</evidence>
<keyword evidence="1" id="KW-0472">Membrane</keyword>
<dbReference type="RefSeq" id="WP_145062865.1">
    <property type="nucleotide sequence ID" value="NZ_CP036263.1"/>
</dbReference>
<proteinExistence type="predicted"/>
<sequence length="243" mass="26345">MDSEHNKTDEYRKLHPLAVVALLLGIASLVAFASPGMWLVPLLAVCCALIALWQIHLRPEQLAGAKLARWALALAVVIGMAAISKRTITKGLLHQQAETIVEGWLSALAEKQYDKSLRFLTYKAVSTFAPPLDPRASPDTPRPTEAEAKLIVLTGLRESPLAEQTAQLGESPNAVALGPLSGTSARGATQLLPAVYRVESSITDSTGKPFTLSVVLAWNDLDEGSRLPARIDQWRILEEEPQQ</sequence>
<reference evidence="2 3" key="1">
    <citation type="submission" date="2019-02" db="EMBL/GenBank/DDBJ databases">
        <title>Deep-cultivation of Planctomycetes and their phenomic and genomic characterization uncovers novel biology.</title>
        <authorList>
            <person name="Wiegand S."/>
            <person name="Jogler M."/>
            <person name="Boedeker C."/>
            <person name="Pinto D."/>
            <person name="Vollmers J."/>
            <person name="Rivas-Marin E."/>
            <person name="Kohn T."/>
            <person name="Peeters S.H."/>
            <person name="Heuer A."/>
            <person name="Rast P."/>
            <person name="Oberbeckmann S."/>
            <person name="Bunk B."/>
            <person name="Jeske O."/>
            <person name="Meyerdierks A."/>
            <person name="Storesund J.E."/>
            <person name="Kallscheuer N."/>
            <person name="Luecker S."/>
            <person name="Lage O.M."/>
            <person name="Pohl T."/>
            <person name="Merkel B.J."/>
            <person name="Hornburger P."/>
            <person name="Mueller R.-W."/>
            <person name="Bruemmer F."/>
            <person name="Labrenz M."/>
            <person name="Spormann A.M."/>
            <person name="Op den Camp H."/>
            <person name="Overmann J."/>
            <person name="Amann R."/>
            <person name="Jetten M.S.M."/>
            <person name="Mascher T."/>
            <person name="Medema M.H."/>
            <person name="Devos D.P."/>
            <person name="Kaster A.-K."/>
            <person name="Ovreas L."/>
            <person name="Rohde M."/>
            <person name="Galperin M.Y."/>
            <person name="Jogler C."/>
        </authorList>
    </citation>
    <scope>NUCLEOTIDE SEQUENCE [LARGE SCALE GENOMIC DNA]</scope>
    <source>
        <strain evidence="2 3">HG15A2</strain>
    </source>
</reference>
<dbReference type="KEGG" id="amob:HG15A2_43330"/>
<keyword evidence="1" id="KW-1133">Transmembrane helix</keyword>
<accession>A0A517N1I4</accession>
<dbReference type="AlphaFoldDB" id="A0A517N1I4"/>
<feature type="transmembrane region" description="Helical" evidence="1">
    <location>
        <begin position="38"/>
        <end position="55"/>
    </location>
</feature>
<evidence type="ECO:0000313" key="2">
    <source>
        <dbReference type="EMBL" id="QDT00991.1"/>
    </source>
</evidence>
<organism evidence="2 3">
    <name type="scientific">Adhaeretor mobilis</name>
    <dbReference type="NCBI Taxonomy" id="1930276"/>
    <lineage>
        <taxon>Bacteria</taxon>
        <taxon>Pseudomonadati</taxon>
        <taxon>Planctomycetota</taxon>
        <taxon>Planctomycetia</taxon>
        <taxon>Pirellulales</taxon>
        <taxon>Lacipirellulaceae</taxon>
        <taxon>Adhaeretor</taxon>
    </lineage>
</organism>
<feature type="transmembrane region" description="Helical" evidence="1">
    <location>
        <begin position="67"/>
        <end position="84"/>
    </location>
</feature>
<dbReference type="EMBL" id="CP036263">
    <property type="protein sequence ID" value="QDT00991.1"/>
    <property type="molecule type" value="Genomic_DNA"/>
</dbReference>
<dbReference type="Proteomes" id="UP000319852">
    <property type="component" value="Chromosome"/>
</dbReference>
<name>A0A517N1I4_9BACT</name>
<evidence type="ECO:0000313" key="3">
    <source>
        <dbReference type="Proteomes" id="UP000319852"/>
    </source>
</evidence>
<keyword evidence="3" id="KW-1185">Reference proteome</keyword>
<keyword evidence="1" id="KW-0812">Transmembrane</keyword>